<organism evidence="2 3">
    <name type="scientific">Tolypocladium paradoxum</name>
    <dbReference type="NCBI Taxonomy" id="94208"/>
    <lineage>
        <taxon>Eukaryota</taxon>
        <taxon>Fungi</taxon>
        <taxon>Dikarya</taxon>
        <taxon>Ascomycota</taxon>
        <taxon>Pezizomycotina</taxon>
        <taxon>Sordariomycetes</taxon>
        <taxon>Hypocreomycetidae</taxon>
        <taxon>Hypocreales</taxon>
        <taxon>Ophiocordycipitaceae</taxon>
        <taxon>Tolypocladium</taxon>
    </lineage>
</organism>
<feature type="compositionally biased region" description="Polar residues" evidence="1">
    <location>
        <begin position="67"/>
        <end position="76"/>
    </location>
</feature>
<dbReference type="AlphaFoldDB" id="A0A2S4L1Y7"/>
<evidence type="ECO:0000313" key="3">
    <source>
        <dbReference type="Proteomes" id="UP000237481"/>
    </source>
</evidence>
<comment type="caution">
    <text evidence="2">The sequence shown here is derived from an EMBL/GenBank/DDBJ whole genome shotgun (WGS) entry which is preliminary data.</text>
</comment>
<sequence>APAAVECFSSPTAVVTSTSNCSSAPHPRPSTSPPTHSLPSTTNPSSPGSFSFIPPLLPHSSPRLASPHQQATSSSHHQPRTAARALSTVIAIAAAVPPASKRLLGAVIARRPPHRCNSPPRFLAVPSLRDRIPPQLPLASSRSRLSSASFPPPRQVPDTSTTTVALWSSTARPERQIRPAAASSAALIANLVPTHLACPFAVAVTPLLPITLAPKGEQAASACLPAVLCLRCPISVAPLHSICRLSRHLVTSALLRAQPPASHSRKPPCAFVPLHTSTIPPNLCSTPTLRPSSSPLLPLAPGAASATGLQRPQRMHLASLPFDSGGIFTSACLMHA</sequence>
<keyword evidence="3" id="KW-1185">Reference proteome</keyword>
<dbReference type="OrthoDB" id="272141at2759"/>
<gene>
    <name evidence="2" type="ORF">TPAR_03364</name>
</gene>
<feature type="non-terminal residue" evidence="2">
    <location>
        <position position="1"/>
    </location>
</feature>
<feature type="compositionally biased region" description="Low complexity" evidence="1">
    <location>
        <begin position="137"/>
        <end position="149"/>
    </location>
</feature>
<feature type="compositionally biased region" description="Low complexity" evidence="1">
    <location>
        <begin position="33"/>
        <end position="54"/>
    </location>
</feature>
<accession>A0A2S4L1Y7</accession>
<dbReference type="Proteomes" id="UP000237481">
    <property type="component" value="Unassembled WGS sequence"/>
</dbReference>
<name>A0A2S4L1Y7_9HYPO</name>
<evidence type="ECO:0000256" key="1">
    <source>
        <dbReference type="SAM" id="MobiDB-lite"/>
    </source>
</evidence>
<feature type="compositionally biased region" description="Polar residues" evidence="1">
    <location>
        <begin position="9"/>
        <end position="21"/>
    </location>
</feature>
<dbReference type="EMBL" id="PKSG01000322">
    <property type="protein sequence ID" value="POR36451.1"/>
    <property type="molecule type" value="Genomic_DNA"/>
</dbReference>
<proteinExistence type="predicted"/>
<feature type="region of interest" description="Disordered" evidence="1">
    <location>
        <begin position="1"/>
        <end position="82"/>
    </location>
</feature>
<evidence type="ECO:0000313" key="2">
    <source>
        <dbReference type="EMBL" id="POR36451.1"/>
    </source>
</evidence>
<feature type="region of interest" description="Disordered" evidence="1">
    <location>
        <begin position="134"/>
        <end position="161"/>
    </location>
</feature>
<protein>
    <submittedName>
        <fullName evidence="2">Uncharacterized protein</fullName>
    </submittedName>
</protein>
<reference evidence="2 3" key="1">
    <citation type="submission" date="2018-01" db="EMBL/GenBank/DDBJ databases">
        <title>Harnessing the power of phylogenomics to disentangle the directionality and signatures of interkingdom host jumping in the parasitic fungal genus Tolypocladium.</title>
        <authorList>
            <person name="Quandt C.A."/>
            <person name="Patterson W."/>
            <person name="Spatafora J.W."/>
        </authorList>
    </citation>
    <scope>NUCLEOTIDE SEQUENCE [LARGE SCALE GENOMIC DNA]</scope>
    <source>
        <strain evidence="2 3">NRBC 100945</strain>
    </source>
</reference>